<dbReference type="GO" id="GO:0005829">
    <property type="term" value="C:cytosol"/>
    <property type="evidence" value="ECO:0007669"/>
    <property type="project" value="TreeGrafter"/>
</dbReference>
<dbReference type="InterPro" id="IPR015421">
    <property type="entry name" value="PyrdxlP-dep_Trfase_major"/>
</dbReference>
<evidence type="ECO:0000256" key="1">
    <source>
        <dbReference type="ARBA" id="ARBA00001933"/>
    </source>
</evidence>
<keyword evidence="8" id="KW-1185">Reference proteome</keyword>
<dbReference type="SUPFAM" id="SSF53383">
    <property type="entry name" value="PLP-dependent transferases"/>
    <property type="match status" value="1"/>
</dbReference>
<accession>I0V2X6</accession>
<dbReference type="NCBIfam" id="NF041359">
    <property type="entry name" value="GntG_guanitoxin"/>
    <property type="match status" value="1"/>
</dbReference>
<comment type="similarity">
    <text evidence="2">Belongs to the threonine aldolase family.</text>
</comment>
<dbReference type="InterPro" id="IPR001597">
    <property type="entry name" value="ArAA_b-elim_lyase/Thr_aldolase"/>
</dbReference>
<dbReference type="HOGENOM" id="CLU_029381_0_2_11"/>
<dbReference type="Gene3D" id="3.90.1150.10">
    <property type="entry name" value="Aspartate Aminotransferase, domain 1"/>
    <property type="match status" value="1"/>
</dbReference>
<dbReference type="InterPro" id="IPR015422">
    <property type="entry name" value="PyrdxlP-dep_Trfase_small"/>
</dbReference>
<evidence type="ECO:0000256" key="2">
    <source>
        <dbReference type="ARBA" id="ARBA00006966"/>
    </source>
</evidence>
<keyword evidence="4" id="KW-0456">Lyase</keyword>
<dbReference type="PANTHER" id="PTHR48097">
    <property type="entry name" value="L-THREONINE ALDOLASE-RELATED"/>
    <property type="match status" value="1"/>
</dbReference>
<reference evidence="7 8" key="1">
    <citation type="submission" date="2012-01" db="EMBL/GenBank/DDBJ databases">
        <title>Improved High-Quality Draft sequence of Saccharomonospora xinjiangensis XJ-54.</title>
        <authorList>
            <consortium name="US DOE Joint Genome Institute"/>
            <person name="Lucas S."/>
            <person name="Han J."/>
            <person name="Lapidus A."/>
            <person name="Cheng J.-F."/>
            <person name="Goodwin L."/>
            <person name="Pitluck S."/>
            <person name="Peters L."/>
            <person name="Mikhailova N."/>
            <person name="Teshima H."/>
            <person name="Detter J.C."/>
            <person name="Han C."/>
            <person name="Tapia R."/>
            <person name="Land M."/>
            <person name="Hauser L."/>
            <person name="Kyrpides N."/>
            <person name="Ivanova N."/>
            <person name="Pagani I."/>
            <person name="Brambilla E.-M."/>
            <person name="Klenk H.-P."/>
            <person name="Woyke T."/>
        </authorList>
    </citation>
    <scope>NUCLEOTIDE SEQUENCE [LARGE SCALE GENOMIC DNA]</scope>
    <source>
        <strain evidence="7 8">XJ-54</strain>
    </source>
</reference>
<evidence type="ECO:0000256" key="3">
    <source>
        <dbReference type="ARBA" id="ARBA00022898"/>
    </source>
</evidence>
<dbReference type="FunFam" id="3.40.640.10:FF:000030">
    <property type="entry name" value="Low-specificity L-threonine aldolase"/>
    <property type="match status" value="1"/>
</dbReference>
<feature type="domain" description="Aromatic amino acid beta-eliminating lyase/threonine aldolase" evidence="6">
    <location>
        <begin position="40"/>
        <end position="320"/>
    </location>
</feature>
<dbReference type="Gene3D" id="3.40.640.10">
    <property type="entry name" value="Type I PLP-dependent aspartate aminotransferase-like (Major domain)"/>
    <property type="match status" value="1"/>
</dbReference>
<proteinExistence type="inferred from homology"/>
<dbReference type="PANTHER" id="PTHR48097:SF9">
    <property type="entry name" value="L-THREONINE ALDOLASE"/>
    <property type="match status" value="1"/>
</dbReference>
<dbReference type="AlphaFoldDB" id="I0V2X6"/>
<dbReference type="Proteomes" id="UP000004691">
    <property type="component" value="Unassembled WGS sequence"/>
</dbReference>
<protein>
    <submittedName>
        <fullName evidence="7">Threonine aldolase</fullName>
    </submittedName>
</protein>
<organism evidence="7 8">
    <name type="scientific">Saccharomonospora xinjiangensis XJ-54</name>
    <dbReference type="NCBI Taxonomy" id="882086"/>
    <lineage>
        <taxon>Bacteria</taxon>
        <taxon>Bacillati</taxon>
        <taxon>Actinomycetota</taxon>
        <taxon>Actinomycetes</taxon>
        <taxon>Pseudonocardiales</taxon>
        <taxon>Pseudonocardiaceae</taxon>
        <taxon>Saccharomonospora</taxon>
    </lineage>
</organism>
<dbReference type="GO" id="GO:0006545">
    <property type="term" value="P:glycine biosynthetic process"/>
    <property type="evidence" value="ECO:0007669"/>
    <property type="project" value="TreeGrafter"/>
</dbReference>
<dbReference type="InterPro" id="IPR023603">
    <property type="entry name" value="Low_specificity_L-TA-like"/>
</dbReference>
<dbReference type="InterPro" id="IPR015424">
    <property type="entry name" value="PyrdxlP-dep_Trfase"/>
</dbReference>
<evidence type="ECO:0000256" key="4">
    <source>
        <dbReference type="ARBA" id="ARBA00023239"/>
    </source>
</evidence>
<gene>
    <name evidence="7" type="ORF">SacxiDRAFT_2249</name>
</gene>
<evidence type="ECO:0000313" key="8">
    <source>
        <dbReference type="Proteomes" id="UP000004691"/>
    </source>
</evidence>
<evidence type="ECO:0000313" key="7">
    <source>
        <dbReference type="EMBL" id="EID54479.1"/>
    </source>
</evidence>
<comment type="cofactor">
    <cofactor evidence="1">
        <name>pyridoxal 5'-phosphate</name>
        <dbReference type="ChEBI" id="CHEBI:597326"/>
    </cofactor>
</comment>
<keyword evidence="3" id="KW-0663">Pyridoxal phosphate</keyword>
<dbReference type="EMBL" id="JH636049">
    <property type="protein sequence ID" value="EID54479.1"/>
    <property type="molecule type" value="Genomic_DNA"/>
</dbReference>
<dbReference type="RefSeq" id="WP_006238628.1">
    <property type="nucleotide sequence ID" value="NZ_JH636049.1"/>
</dbReference>
<evidence type="ECO:0000259" key="6">
    <source>
        <dbReference type="Pfam" id="PF01212"/>
    </source>
</evidence>
<dbReference type="PIRSF" id="PIRSF017617">
    <property type="entry name" value="Thr_aldolase"/>
    <property type="match status" value="1"/>
</dbReference>
<dbReference type="GO" id="GO:0006567">
    <property type="term" value="P:L-threonine catabolic process"/>
    <property type="evidence" value="ECO:0007669"/>
    <property type="project" value="TreeGrafter"/>
</dbReference>
<dbReference type="GO" id="GO:0008732">
    <property type="term" value="F:L-allo-threonine aldolase activity"/>
    <property type="evidence" value="ECO:0007669"/>
    <property type="project" value="TreeGrafter"/>
</dbReference>
<dbReference type="Pfam" id="PF01212">
    <property type="entry name" value="Beta_elim_lyase"/>
    <property type="match status" value="1"/>
</dbReference>
<dbReference type="eggNOG" id="COG2008">
    <property type="taxonomic scope" value="Bacteria"/>
</dbReference>
<sequence>MRRAVSRINGVHGELSQPCDVIGPVTVEFSGSETSTSPLDFRSDTLTVPDERMRTAMAEAEVGDNVIDTDPTIRRLEERVAEILGMQAALWTPSGTMANLVALSTHLRRGDRFLAPRGAHVLVNELGSAAWLAGGMPEALDHDGGPGRPSPAAVRAAAGGSGPYYTLRTTLLSLENTHNSAGGAVTPPDEHALLVAAARDAGLRVHLDGARIWNASVALGVPPAELTAGVDSVSACFSKGLGAPAGSVVAGSAEFVEQARRMRQMLGGGMRQIGVLASACLVALGRVGDLADDHAKAAELAAGLRERGWEVTEPQTNIVLAGAPGGAGLAATCDRLLALGIHVLPMAGKVRFVLHRDVRQGDIAEALRRIDRGLGR</sequence>
<dbReference type="STRING" id="882086.SacxiDRAFT_2249"/>
<dbReference type="OrthoDB" id="9774495at2"/>
<evidence type="ECO:0000256" key="5">
    <source>
        <dbReference type="PIRSR" id="PIRSR017617-1"/>
    </source>
</evidence>
<name>I0V2X6_9PSEU</name>
<feature type="modified residue" description="N6-(pyridoxal phosphate)lysine" evidence="5">
    <location>
        <position position="239"/>
    </location>
</feature>